<dbReference type="Proteomes" id="UP001252243">
    <property type="component" value="Unassembled WGS sequence"/>
</dbReference>
<dbReference type="InterPro" id="IPR003018">
    <property type="entry name" value="GAF"/>
</dbReference>
<gene>
    <name evidence="6" type="ORF">J2X01_000024</name>
</gene>
<dbReference type="SUPFAM" id="SSF55874">
    <property type="entry name" value="ATPase domain of HSP90 chaperone/DNA topoisomerase II/histidine kinase"/>
    <property type="match status" value="1"/>
</dbReference>
<proteinExistence type="predicted"/>
<dbReference type="SMART" id="SM00065">
    <property type="entry name" value="GAF"/>
    <property type="match status" value="1"/>
</dbReference>
<name>A0ABU1U6K4_9MICC</name>
<dbReference type="InterPro" id="IPR011712">
    <property type="entry name" value="Sig_transdc_His_kin_sub3_dim/P"/>
</dbReference>
<keyword evidence="3" id="KW-0902">Two-component regulatory system</keyword>
<evidence type="ECO:0000256" key="2">
    <source>
        <dbReference type="ARBA" id="ARBA00022777"/>
    </source>
</evidence>
<keyword evidence="2 6" id="KW-0418">Kinase</keyword>
<feature type="domain" description="GAF" evidence="5">
    <location>
        <begin position="57"/>
        <end position="204"/>
    </location>
</feature>
<dbReference type="InterPro" id="IPR029016">
    <property type="entry name" value="GAF-like_dom_sf"/>
</dbReference>
<dbReference type="PANTHER" id="PTHR24421">
    <property type="entry name" value="NITRATE/NITRITE SENSOR PROTEIN NARX-RELATED"/>
    <property type="match status" value="1"/>
</dbReference>
<dbReference type="InterPro" id="IPR003594">
    <property type="entry name" value="HATPase_dom"/>
</dbReference>
<dbReference type="EMBL" id="JAVDVQ010000001">
    <property type="protein sequence ID" value="MDR7080755.1"/>
    <property type="molecule type" value="Genomic_DNA"/>
</dbReference>
<organism evidence="6 7">
    <name type="scientific">Arthrobacter ginsengisoli</name>
    <dbReference type="NCBI Taxonomy" id="1356565"/>
    <lineage>
        <taxon>Bacteria</taxon>
        <taxon>Bacillati</taxon>
        <taxon>Actinomycetota</taxon>
        <taxon>Actinomycetes</taxon>
        <taxon>Micrococcales</taxon>
        <taxon>Micrococcaceae</taxon>
        <taxon>Arthrobacter</taxon>
    </lineage>
</organism>
<evidence type="ECO:0000256" key="4">
    <source>
        <dbReference type="SAM" id="MobiDB-lite"/>
    </source>
</evidence>
<dbReference type="SUPFAM" id="SSF55781">
    <property type="entry name" value="GAF domain-like"/>
    <property type="match status" value="2"/>
</dbReference>
<reference evidence="6 7" key="1">
    <citation type="submission" date="2023-07" db="EMBL/GenBank/DDBJ databases">
        <title>Sorghum-associated microbial communities from plants grown in Nebraska, USA.</title>
        <authorList>
            <person name="Schachtman D."/>
        </authorList>
    </citation>
    <scope>NUCLEOTIDE SEQUENCE [LARGE SCALE GENOMIC DNA]</scope>
    <source>
        <strain evidence="6 7">BE167</strain>
    </source>
</reference>
<dbReference type="Gene3D" id="1.20.5.1930">
    <property type="match status" value="1"/>
</dbReference>
<dbReference type="Pfam" id="PF02518">
    <property type="entry name" value="HATPase_c"/>
    <property type="match status" value="1"/>
</dbReference>
<keyword evidence="1" id="KW-0808">Transferase</keyword>
<dbReference type="Pfam" id="PF07730">
    <property type="entry name" value="HisKA_3"/>
    <property type="match status" value="1"/>
</dbReference>
<dbReference type="GO" id="GO:0016301">
    <property type="term" value="F:kinase activity"/>
    <property type="evidence" value="ECO:0007669"/>
    <property type="project" value="UniProtKB-KW"/>
</dbReference>
<evidence type="ECO:0000256" key="1">
    <source>
        <dbReference type="ARBA" id="ARBA00022679"/>
    </source>
</evidence>
<dbReference type="CDD" id="cd16917">
    <property type="entry name" value="HATPase_UhpB-NarQ-NarX-like"/>
    <property type="match status" value="1"/>
</dbReference>
<dbReference type="PANTHER" id="PTHR24421:SF56">
    <property type="entry name" value="OXYGEN SENSOR HISTIDINE KINASE RESPONSE REGULATOR DOST"/>
    <property type="match status" value="1"/>
</dbReference>
<dbReference type="Gene3D" id="3.30.450.40">
    <property type="match status" value="2"/>
</dbReference>
<sequence>MSMHSMQERPDQTADGPEPRIDSVFKGFVSRAEELLQSQERMAGLLEAVVAVAEDLSLDAVLERVVQSACRLLHARYGALGVIGDDRALSHFITVGIDEPLARHIGPLPTGHGVLGLLISDPRPLRLHDLRRHPESYGFPANHPPMKSFLGVPVRVRDVVFGNLYLTEKEDGSDFSAEDEGLAVALAAAAGVAIENARLYDDARRRARWLEACMDVAGLMLSTDRDYTSGGLDPIASRALQESGSELALLVAPAANGPGHIVAGVAGQRSPQFSGRSLLLDSPLLESVLDGGEPLVLHDASALFGEIDGGISGPLLAVALSTQGAHHGLLLLVRGPDALHYARTDIEMGAVFGSHVALALELARVHRLREQLLVFTDRDRIARDLHDLVIQRLFAAGLSVQSLTRFTKDELATERIRNITGELDEAIRSLRDTIYSLKSSSGETELLSGRIRRVTRSSAKSMAFTPRLTLTGPVDAVTPDKADNVVAVISEGLSNAIRHSGADAIAVSVGVVKGKVTVVITDNGAGFDEPEKRRGLANLEDRARMLDGECTITSAPDAGTSLEWSVPL</sequence>
<evidence type="ECO:0000256" key="3">
    <source>
        <dbReference type="ARBA" id="ARBA00023012"/>
    </source>
</evidence>
<protein>
    <submittedName>
        <fullName evidence="6">Signal transduction histidine kinase</fullName>
    </submittedName>
</protein>
<accession>A0ABU1U6K4</accession>
<feature type="region of interest" description="Disordered" evidence="4">
    <location>
        <begin position="1"/>
        <end position="20"/>
    </location>
</feature>
<dbReference type="Gene3D" id="3.30.565.10">
    <property type="entry name" value="Histidine kinase-like ATPase, C-terminal domain"/>
    <property type="match status" value="1"/>
</dbReference>
<evidence type="ECO:0000313" key="7">
    <source>
        <dbReference type="Proteomes" id="UP001252243"/>
    </source>
</evidence>
<dbReference type="InterPro" id="IPR036890">
    <property type="entry name" value="HATPase_C_sf"/>
</dbReference>
<comment type="caution">
    <text evidence="6">The sequence shown here is derived from an EMBL/GenBank/DDBJ whole genome shotgun (WGS) entry which is preliminary data.</text>
</comment>
<dbReference type="RefSeq" id="WP_310049319.1">
    <property type="nucleotide sequence ID" value="NZ_JAVDVQ010000001.1"/>
</dbReference>
<dbReference type="Pfam" id="PF13185">
    <property type="entry name" value="GAF_2"/>
    <property type="match status" value="1"/>
</dbReference>
<evidence type="ECO:0000313" key="6">
    <source>
        <dbReference type="EMBL" id="MDR7080755.1"/>
    </source>
</evidence>
<keyword evidence="7" id="KW-1185">Reference proteome</keyword>
<dbReference type="InterPro" id="IPR050482">
    <property type="entry name" value="Sensor_HK_TwoCompSys"/>
</dbReference>
<evidence type="ECO:0000259" key="5">
    <source>
        <dbReference type="SMART" id="SM00065"/>
    </source>
</evidence>